<dbReference type="VEuPathDB" id="TriTrypDB:Lsey_0005_0430"/>
<dbReference type="EMBL" id="LJSK01000005">
    <property type="protein sequence ID" value="KPI90480.1"/>
    <property type="molecule type" value="Genomic_DNA"/>
</dbReference>
<name>A0A0N1PGH4_LEPSE</name>
<keyword evidence="3" id="KW-1185">Reference proteome</keyword>
<evidence type="ECO:0000256" key="1">
    <source>
        <dbReference type="SAM" id="MobiDB-lite"/>
    </source>
</evidence>
<comment type="caution">
    <text evidence="2">The sequence shown here is derived from an EMBL/GenBank/DDBJ whole genome shotgun (WGS) entry which is preliminary data.</text>
</comment>
<organism evidence="2 3">
    <name type="scientific">Leptomonas seymouri</name>
    <dbReference type="NCBI Taxonomy" id="5684"/>
    <lineage>
        <taxon>Eukaryota</taxon>
        <taxon>Discoba</taxon>
        <taxon>Euglenozoa</taxon>
        <taxon>Kinetoplastea</taxon>
        <taxon>Metakinetoplastina</taxon>
        <taxon>Trypanosomatida</taxon>
        <taxon>Trypanosomatidae</taxon>
        <taxon>Leishmaniinae</taxon>
        <taxon>Leptomonas</taxon>
    </lineage>
</organism>
<evidence type="ECO:0000313" key="3">
    <source>
        <dbReference type="Proteomes" id="UP000038009"/>
    </source>
</evidence>
<dbReference type="OMA" id="LELYCRF"/>
<feature type="compositionally biased region" description="Low complexity" evidence="1">
    <location>
        <begin position="317"/>
        <end position="327"/>
    </location>
</feature>
<proteinExistence type="predicted"/>
<gene>
    <name evidence="2" type="ORF">ABL78_0410</name>
</gene>
<sequence>MQQMFPEEAVDQSQKPLFSFPLPRDMLQHSHIAVAGQRKRPRSPLQAEVSHDAPSAASAQFHLTQEDFKALRRFIEYGNQPMTATEFFQKTVGCRPTPAQILTSGVSVQRSSIPPPHQWCSVAVRRALALLCRVIRLDTSSFYSQPTLATDVMPSDPSTASFAAAGGRAARITTLELYCRLQALELELEDTVLRAQSVAQAAGAPEATTQQARADVEATVRCIEDGVNALEETLVEMLLRIEDPQLERKEGLIREACAGGNTKLGASAAATPPLEYVAAMLRGLPDVFHSEQWPANVVCSAEVDALMTNASSPLPPAASSSPLPQSQEYQQQSPGGVAGLLGWCGSVRSAAASGTAGGAQIGGATTSITLQSLLEISKADVSNVFGVATTSPISRLAALEKLKNSSRGGALNDPRNIVPPARPALDIEQLQFKDIVVRAWNHGYGLLGLRRLRFEMQALFYQYTARAAAPGAHANNRATRQEIYRLWCQWRQMVRDLYRSFMEKVTGFSGKWTERGSREVLCTVEVDADLNACALMRRHASSTSELAEVQHIALRVVSKLQAVDKEGWFAVPAFDLVNVDFTSVRYWVMSPSFAHKSRREAYRSLCRVLERMVDSCVLKYGPTHAFSETITNVRQQLVDVARTEGLL</sequence>
<feature type="region of interest" description="Disordered" evidence="1">
    <location>
        <begin position="311"/>
        <end position="333"/>
    </location>
</feature>
<dbReference type="OrthoDB" id="272578at2759"/>
<accession>A0A0N1PGH4</accession>
<dbReference type="AlphaFoldDB" id="A0A0N1PGH4"/>
<dbReference type="Proteomes" id="UP000038009">
    <property type="component" value="Unassembled WGS sequence"/>
</dbReference>
<protein>
    <submittedName>
        <fullName evidence="2">Uncharacterized protein</fullName>
    </submittedName>
</protein>
<evidence type="ECO:0000313" key="2">
    <source>
        <dbReference type="EMBL" id="KPI90480.1"/>
    </source>
</evidence>
<reference evidence="2 3" key="1">
    <citation type="journal article" date="2015" name="PLoS Pathog.">
        <title>Leptomonas seymouri: Adaptations to the Dixenous Life Cycle Analyzed by Genome Sequencing, Transcriptome Profiling and Co-infection with Leishmania donovani.</title>
        <authorList>
            <person name="Kraeva N."/>
            <person name="Butenko A."/>
            <person name="Hlavacova J."/>
            <person name="Kostygov A."/>
            <person name="Myskova J."/>
            <person name="Grybchuk D."/>
            <person name="Lestinova T."/>
            <person name="Votypka J."/>
            <person name="Volf P."/>
            <person name="Opperdoes F."/>
            <person name="Flegontov P."/>
            <person name="Lukes J."/>
            <person name="Yurchenko V."/>
        </authorList>
    </citation>
    <scope>NUCLEOTIDE SEQUENCE [LARGE SCALE GENOMIC DNA]</scope>
    <source>
        <strain evidence="2 3">ATCC 30220</strain>
    </source>
</reference>